<comment type="caution">
    <text evidence="1">The sequence shown here is derived from an EMBL/GenBank/DDBJ whole genome shotgun (WGS) entry which is preliminary data.</text>
</comment>
<proteinExistence type="predicted"/>
<keyword evidence="2" id="KW-1185">Reference proteome</keyword>
<dbReference type="RefSeq" id="WP_219039582.1">
    <property type="nucleotide sequence ID" value="NZ_JAHWDF010000004.1"/>
</dbReference>
<organism evidence="1 2">
    <name type="scientific">Mesonia aestuariivivens</name>
    <dbReference type="NCBI Taxonomy" id="2796128"/>
    <lineage>
        <taxon>Bacteria</taxon>
        <taxon>Pseudomonadati</taxon>
        <taxon>Bacteroidota</taxon>
        <taxon>Flavobacteriia</taxon>
        <taxon>Flavobacteriales</taxon>
        <taxon>Flavobacteriaceae</taxon>
        <taxon>Mesonia</taxon>
    </lineage>
</organism>
<evidence type="ECO:0000313" key="1">
    <source>
        <dbReference type="EMBL" id="MBW2961302.1"/>
    </source>
</evidence>
<name>A0ABS6W0D4_9FLAO</name>
<sequence>MYLKKVLAGNFLYNLGMHTEYEQYIKVTTDEELVAIYHTLLDRAEETNNKVLREVVFAMIAYSTGININPLILMAL</sequence>
<gene>
    <name evidence="1" type="ORF">KW502_05770</name>
</gene>
<protein>
    <submittedName>
        <fullName evidence="1">Uncharacterized protein</fullName>
    </submittedName>
</protein>
<dbReference type="Proteomes" id="UP000719267">
    <property type="component" value="Unassembled WGS sequence"/>
</dbReference>
<dbReference type="EMBL" id="JAHWDF010000004">
    <property type="protein sequence ID" value="MBW2961302.1"/>
    <property type="molecule type" value="Genomic_DNA"/>
</dbReference>
<evidence type="ECO:0000313" key="2">
    <source>
        <dbReference type="Proteomes" id="UP000719267"/>
    </source>
</evidence>
<accession>A0ABS6W0D4</accession>
<reference evidence="1 2" key="1">
    <citation type="submission" date="2021-07" db="EMBL/GenBank/DDBJ databases">
        <title>Mesonia aestuariivivens sp. nov., isolated from a tidal flat.</title>
        <authorList>
            <person name="Kim Y.-O."/>
            <person name="Yoon J.-H."/>
        </authorList>
    </citation>
    <scope>NUCLEOTIDE SEQUENCE [LARGE SCALE GENOMIC DNA]</scope>
    <source>
        <strain evidence="1 2">JHPTF-M18</strain>
    </source>
</reference>